<proteinExistence type="predicted"/>
<evidence type="ECO:0008006" key="4">
    <source>
        <dbReference type="Google" id="ProtNLM"/>
    </source>
</evidence>
<evidence type="ECO:0000313" key="2">
    <source>
        <dbReference type="EMBL" id="MFD2067348.1"/>
    </source>
</evidence>
<dbReference type="RefSeq" id="WP_229962686.1">
    <property type="nucleotide sequence ID" value="NZ_JAJJWI010000030.1"/>
</dbReference>
<keyword evidence="3" id="KW-1185">Reference proteome</keyword>
<keyword evidence="1" id="KW-0732">Signal</keyword>
<accession>A0ABW4WYP5</accession>
<evidence type="ECO:0000256" key="1">
    <source>
        <dbReference type="SAM" id="SignalP"/>
    </source>
</evidence>
<name>A0ABW4WYP5_9BACT</name>
<evidence type="ECO:0000313" key="3">
    <source>
        <dbReference type="Proteomes" id="UP001597369"/>
    </source>
</evidence>
<dbReference type="Proteomes" id="UP001597369">
    <property type="component" value="Unassembled WGS sequence"/>
</dbReference>
<comment type="caution">
    <text evidence="2">The sequence shown here is derived from an EMBL/GenBank/DDBJ whole genome shotgun (WGS) entry which is preliminary data.</text>
</comment>
<gene>
    <name evidence="2" type="ORF">ACFSKU_10685</name>
</gene>
<dbReference type="EMBL" id="JBHUHV010000030">
    <property type="protein sequence ID" value="MFD2067348.1"/>
    <property type="molecule type" value="Genomic_DNA"/>
</dbReference>
<reference evidence="3" key="1">
    <citation type="journal article" date="2019" name="Int. J. Syst. Evol. Microbiol.">
        <title>The Global Catalogue of Microorganisms (GCM) 10K type strain sequencing project: providing services to taxonomists for standard genome sequencing and annotation.</title>
        <authorList>
            <consortium name="The Broad Institute Genomics Platform"/>
            <consortium name="The Broad Institute Genome Sequencing Center for Infectious Disease"/>
            <person name="Wu L."/>
            <person name="Ma J."/>
        </authorList>
    </citation>
    <scope>NUCLEOTIDE SEQUENCE [LARGE SCALE GENOMIC DNA]</scope>
    <source>
        <strain evidence="3">JCM 16545</strain>
    </source>
</reference>
<protein>
    <recommendedName>
        <fullName evidence="4">DKNYY family protein</fullName>
    </recommendedName>
</protein>
<feature type="chain" id="PRO_5045969062" description="DKNYY family protein" evidence="1">
    <location>
        <begin position="20"/>
        <end position="193"/>
    </location>
</feature>
<sequence>MKQLYIALLLLFYCTLSFAQQDYRKGYIIQGSDTLRGYVDYRGDSRSAQFTTFKQTLNGDEKRFTPNDIAGYGFENENRVFESKQITLTDSAKATTQKLFLNTLVRGRANLYHYRDNFFVDHYYLEKDTLFEELLNRKIRQTNPVTGRSYEHRETKYIGVLNYAFLDCQAISMSQLQHNKSKPQRPDKNNSRI</sequence>
<feature type="signal peptide" evidence="1">
    <location>
        <begin position="1"/>
        <end position="19"/>
    </location>
</feature>
<organism evidence="2 3">
    <name type="scientific">Pontibacter silvestris</name>
    <dbReference type="NCBI Taxonomy" id="2305183"/>
    <lineage>
        <taxon>Bacteria</taxon>
        <taxon>Pseudomonadati</taxon>
        <taxon>Bacteroidota</taxon>
        <taxon>Cytophagia</taxon>
        <taxon>Cytophagales</taxon>
        <taxon>Hymenobacteraceae</taxon>
        <taxon>Pontibacter</taxon>
    </lineage>
</organism>